<dbReference type="Gene3D" id="1.10.10.10">
    <property type="entry name" value="Winged helix-like DNA-binding domain superfamily/Winged helix DNA-binding domain"/>
    <property type="match status" value="1"/>
</dbReference>
<evidence type="ECO:0000259" key="1">
    <source>
        <dbReference type="PROSITE" id="PS50995"/>
    </source>
</evidence>
<name>A0A1H7YHP3_9ACTN</name>
<dbReference type="Proteomes" id="UP000198953">
    <property type="component" value="Unassembled WGS sequence"/>
</dbReference>
<sequence>MELLRLVASTPGIGVSAAAKGLYLAGNSVSTLVKQLTAAGLLRREPGRDDRRSARLPLTLQGEARLRDWRERRAALVRTPGRAGANAGPCWCARTSPGLGEADRQALAAAVPALRGLADSLREEAAP</sequence>
<gene>
    <name evidence="2" type="ORF">SAMN05660976_05217</name>
</gene>
<protein>
    <submittedName>
        <fullName evidence="2">MarR family protein</fullName>
    </submittedName>
</protein>
<organism evidence="2 3">
    <name type="scientific">Nonomuraea pusilla</name>
    <dbReference type="NCBI Taxonomy" id="46177"/>
    <lineage>
        <taxon>Bacteria</taxon>
        <taxon>Bacillati</taxon>
        <taxon>Actinomycetota</taxon>
        <taxon>Actinomycetes</taxon>
        <taxon>Streptosporangiales</taxon>
        <taxon>Streptosporangiaceae</taxon>
        <taxon>Nonomuraea</taxon>
    </lineage>
</organism>
<accession>A0A1H7YHP3</accession>
<dbReference type="RefSeq" id="WP_218154057.1">
    <property type="nucleotide sequence ID" value="NZ_FOBF01000013.1"/>
</dbReference>
<evidence type="ECO:0000313" key="2">
    <source>
        <dbReference type="EMBL" id="SEM45441.1"/>
    </source>
</evidence>
<dbReference type="EMBL" id="FOBF01000013">
    <property type="protein sequence ID" value="SEM45441.1"/>
    <property type="molecule type" value="Genomic_DNA"/>
</dbReference>
<reference evidence="2 3" key="1">
    <citation type="submission" date="2016-10" db="EMBL/GenBank/DDBJ databases">
        <authorList>
            <person name="de Groot N.N."/>
        </authorList>
    </citation>
    <scope>NUCLEOTIDE SEQUENCE [LARGE SCALE GENOMIC DNA]</scope>
    <source>
        <strain evidence="2 3">DSM 43357</strain>
    </source>
</reference>
<dbReference type="STRING" id="46177.SAMN05660976_05217"/>
<keyword evidence="3" id="KW-1185">Reference proteome</keyword>
<dbReference type="InterPro" id="IPR000835">
    <property type="entry name" value="HTH_MarR-typ"/>
</dbReference>
<dbReference type="SUPFAM" id="SSF46785">
    <property type="entry name" value="Winged helix' DNA-binding domain"/>
    <property type="match status" value="1"/>
</dbReference>
<dbReference type="InterPro" id="IPR036390">
    <property type="entry name" value="WH_DNA-bd_sf"/>
</dbReference>
<dbReference type="InterPro" id="IPR036388">
    <property type="entry name" value="WH-like_DNA-bd_sf"/>
</dbReference>
<evidence type="ECO:0000313" key="3">
    <source>
        <dbReference type="Proteomes" id="UP000198953"/>
    </source>
</evidence>
<dbReference type="AlphaFoldDB" id="A0A1H7YHP3"/>
<dbReference type="PROSITE" id="PS50995">
    <property type="entry name" value="HTH_MARR_2"/>
    <property type="match status" value="1"/>
</dbReference>
<proteinExistence type="predicted"/>
<dbReference type="GO" id="GO:0003700">
    <property type="term" value="F:DNA-binding transcription factor activity"/>
    <property type="evidence" value="ECO:0007669"/>
    <property type="project" value="InterPro"/>
</dbReference>
<feature type="domain" description="HTH marR-type" evidence="1">
    <location>
        <begin position="1"/>
        <end position="123"/>
    </location>
</feature>
<dbReference type="Pfam" id="PF12802">
    <property type="entry name" value="MarR_2"/>
    <property type="match status" value="1"/>
</dbReference>